<proteinExistence type="predicted"/>
<reference evidence="1" key="1">
    <citation type="submission" date="2022-04" db="EMBL/GenBank/DDBJ databases">
        <title>Genome of the entomopathogenic fungus Entomophthora muscae.</title>
        <authorList>
            <person name="Elya C."/>
            <person name="Lovett B.R."/>
            <person name="Lee E."/>
            <person name="Macias A.M."/>
            <person name="Hajek A.E."/>
            <person name="De Bivort B.L."/>
            <person name="Kasson M.T."/>
            <person name="De Fine Licht H.H."/>
            <person name="Stajich J.E."/>
        </authorList>
    </citation>
    <scope>NUCLEOTIDE SEQUENCE</scope>
    <source>
        <strain evidence="1">Berkeley</strain>
    </source>
</reference>
<name>A0ACC2RY71_9FUNG</name>
<keyword evidence="2" id="KW-1185">Reference proteome</keyword>
<accession>A0ACC2RY71</accession>
<evidence type="ECO:0000313" key="1">
    <source>
        <dbReference type="EMBL" id="KAJ9055038.1"/>
    </source>
</evidence>
<dbReference type="EMBL" id="QTSX02006415">
    <property type="protein sequence ID" value="KAJ9055038.1"/>
    <property type="molecule type" value="Genomic_DNA"/>
</dbReference>
<sequence>MHSRYIFLLVTVAVGAASIKEFSYVTYESLHASEAHEVAGGSGRVKRSHDSNIINRSKARCPRFESCVVEELHSTIPY</sequence>
<dbReference type="Proteomes" id="UP001165960">
    <property type="component" value="Unassembled WGS sequence"/>
</dbReference>
<evidence type="ECO:0000313" key="2">
    <source>
        <dbReference type="Proteomes" id="UP001165960"/>
    </source>
</evidence>
<organism evidence="1 2">
    <name type="scientific">Entomophthora muscae</name>
    <dbReference type="NCBI Taxonomy" id="34485"/>
    <lineage>
        <taxon>Eukaryota</taxon>
        <taxon>Fungi</taxon>
        <taxon>Fungi incertae sedis</taxon>
        <taxon>Zoopagomycota</taxon>
        <taxon>Entomophthoromycotina</taxon>
        <taxon>Entomophthoromycetes</taxon>
        <taxon>Entomophthorales</taxon>
        <taxon>Entomophthoraceae</taxon>
        <taxon>Entomophthora</taxon>
    </lineage>
</organism>
<protein>
    <submittedName>
        <fullName evidence="1">Uncharacterized protein</fullName>
    </submittedName>
</protein>
<gene>
    <name evidence="1" type="ORF">DSO57_1008382</name>
</gene>
<comment type="caution">
    <text evidence="1">The sequence shown here is derived from an EMBL/GenBank/DDBJ whole genome shotgun (WGS) entry which is preliminary data.</text>
</comment>